<evidence type="ECO:0000313" key="2">
    <source>
        <dbReference type="Proteomes" id="UP000276133"/>
    </source>
</evidence>
<evidence type="ECO:0000313" key="1">
    <source>
        <dbReference type="EMBL" id="RNA30502.1"/>
    </source>
</evidence>
<protein>
    <submittedName>
        <fullName evidence="1">Uncharacterized protein</fullName>
    </submittedName>
</protein>
<proteinExistence type="predicted"/>
<dbReference type="AlphaFoldDB" id="A0A3M7S411"/>
<accession>A0A3M7S411</accession>
<sequence length="85" mass="10370">MTPIQLLNEKKNKKWLEQKVMHIKMVEQMIFFIQYLTTNSKENKQHSARFTPDLNHFEIKLFTLLCVELRQELDYKKIRRTEAVC</sequence>
<gene>
    <name evidence="1" type="ORF">BpHYR1_034968</name>
</gene>
<comment type="caution">
    <text evidence="1">The sequence shown here is derived from an EMBL/GenBank/DDBJ whole genome shotgun (WGS) entry which is preliminary data.</text>
</comment>
<dbReference type="EMBL" id="REGN01002083">
    <property type="protein sequence ID" value="RNA30502.1"/>
    <property type="molecule type" value="Genomic_DNA"/>
</dbReference>
<name>A0A3M7S411_BRAPC</name>
<keyword evidence="2" id="KW-1185">Reference proteome</keyword>
<reference evidence="1 2" key="1">
    <citation type="journal article" date="2018" name="Sci. Rep.">
        <title>Genomic signatures of local adaptation to the degree of environmental predictability in rotifers.</title>
        <authorList>
            <person name="Franch-Gras L."/>
            <person name="Hahn C."/>
            <person name="Garcia-Roger E.M."/>
            <person name="Carmona M.J."/>
            <person name="Serra M."/>
            <person name="Gomez A."/>
        </authorList>
    </citation>
    <scope>NUCLEOTIDE SEQUENCE [LARGE SCALE GENOMIC DNA]</scope>
    <source>
        <strain evidence="1">HYR1</strain>
    </source>
</reference>
<organism evidence="1 2">
    <name type="scientific">Brachionus plicatilis</name>
    <name type="common">Marine rotifer</name>
    <name type="synonym">Brachionus muelleri</name>
    <dbReference type="NCBI Taxonomy" id="10195"/>
    <lineage>
        <taxon>Eukaryota</taxon>
        <taxon>Metazoa</taxon>
        <taxon>Spiralia</taxon>
        <taxon>Gnathifera</taxon>
        <taxon>Rotifera</taxon>
        <taxon>Eurotatoria</taxon>
        <taxon>Monogononta</taxon>
        <taxon>Pseudotrocha</taxon>
        <taxon>Ploima</taxon>
        <taxon>Brachionidae</taxon>
        <taxon>Brachionus</taxon>
    </lineage>
</organism>
<dbReference type="Proteomes" id="UP000276133">
    <property type="component" value="Unassembled WGS sequence"/>
</dbReference>